<accession>A0ABS2RFI3</accession>
<keyword evidence="1" id="KW-0812">Transmembrane</keyword>
<reference evidence="2 3" key="1">
    <citation type="submission" date="2021-01" db="EMBL/GenBank/DDBJ databases">
        <title>Sequencing the genomes of 1000 actinobacteria strains.</title>
        <authorList>
            <person name="Klenk H.-P."/>
        </authorList>
    </citation>
    <scope>NUCLEOTIDE SEQUENCE [LARGE SCALE GENOMIC DNA]</scope>
    <source>
        <strain evidence="2 3">DSM 18662</strain>
    </source>
</reference>
<dbReference type="Proteomes" id="UP000704762">
    <property type="component" value="Unassembled WGS sequence"/>
</dbReference>
<feature type="transmembrane region" description="Helical" evidence="1">
    <location>
        <begin position="220"/>
        <end position="237"/>
    </location>
</feature>
<sequence length="310" mass="32482">MMQVRVITPVSFTERTMALLDDHPAVANIVLWEGAARNPAGDVIVCDTAREGTSEVLDQLRSLGLLHHGAITVQEVDVSMSEQADRSEKAVPGLGSDAVVWEEIEQKTSEETRLSITYLAFMVVAMIIASFGVLLDQPILIVGAMVVGPEFGPLAALCVGLVRRHRGMIGRAAVTLVVGFAVGLVATVLSTLVLDAVGLVDRSMLLAKRPLTDFIWRPDALSWVIAFLAGIAGMLSLTSAKSGALVGVLISVTTIPAASNAAVAIAYGVWNEAAGSALQLLINLSAIIIAGLCTLAVQRLRQAAATAPGR</sequence>
<dbReference type="Pfam" id="PF04087">
    <property type="entry name" value="DUF389"/>
    <property type="match status" value="1"/>
</dbReference>
<dbReference type="InterPro" id="IPR005240">
    <property type="entry name" value="DUF389"/>
</dbReference>
<keyword evidence="1" id="KW-1133">Transmembrane helix</keyword>
<proteinExistence type="predicted"/>
<feature type="transmembrane region" description="Helical" evidence="1">
    <location>
        <begin position="276"/>
        <end position="297"/>
    </location>
</feature>
<feature type="transmembrane region" description="Helical" evidence="1">
    <location>
        <begin position="174"/>
        <end position="200"/>
    </location>
</feature>
<evidence type="ECO:0000313" key="2">
    <source>
        <dbReference type="EMBL" id="MBM7797277.1"/>
    </source>
</evidence>
<dbReference type="EMBL" id="JAFBCF010000001">
    <property type="protein sequence ID" value="MBM7797277.1"/>
    <property type="molecule type" value="Genomic_DNA"/>
</dbReference>
<feature type="transmembrane region" description="Helical" evidence="1">
    <location>
        <begin position="244"/>
        <end position="270"/>
    </location>
</feature>
<keyword evidence="3" id="KW-1185">Reference proteome</keyword>
<feature type="transmembrane region" description="Helical" evidence="1">
    <location>
        <begin position="116"/>
        <end position="135"/>
    </location>
</feature>
<keyword evidence="1" id="KW-0472">Membrane</keyword>
<comment type="caution">
    <text evidence="2">The sequence shown here is derived from an EMBL/GenBank/DDBJ whole genome shotgun (WGS) entry which is preliminary data.</text>
</comment>
<organism evidence="2 3">
    <name type="scientific">Microlunatus panaciterrae</name>
    <dbReference type="NCBI Taxonomy" id="400768"/>
    <lineage>
        <taxon>Bacteria</taxon>
        <taxon>Bacillati</taxon>
        <taxon>Actinomycetota</taxon>
        <taxon>Actinomycetes</taxon>
        <taxon>Propionibacteriales</taxon>
        <taxon>Propionibacteriaceae</taxon>
        <taxon>Microlunatus</taxon>
    </lineage>
</organism>
<evidence type="ECO:0000256" key="1">
    <source>
        <dbReference type="SAM" id="Phobius"/>
    </source>
</evidence>
<feature type="transmembrane region" description="Helical" evidence="1">
    <location>
        <begin position="141"/>
        <end position="162"/>
    </location>
</feature>
<evidence type="ECO:0000313" key="3">
    <source>
        <dbReference type="Proteomes" id="UP000704762"/>
    </source>
</evidence>
<dbReference type="RefSeq" id="WP_204915992.1">
    <property type="nucleotide sequence ID" value="NZ_BAAAQP010000003.1"/>
</dbReference>
<gene>
    <name evidence="2" type="ORF">JOE57_000198</name>
</gene>
<name>A0ABS2RFI3_9ACTN</name>
<protein>
    <submittedName>
        <fullName evidence="2">Hydrophobic protein (TIGR00271 family)</fullName>
    </submittedName>
</protein>
<dbReference type="PANTHER" id="PTHR20992:SF9">
    <property type="entry name" value="AT15442P-RELATED"/>
    <property type="match status" value="1"/>
</dbReference>
<dbReference type="PANTHER" id="PTHR20992">
    <property type="entry name" value="AT15442P-RELATED"/>
    <property type="match status" value="1"/>
</dbReference>